<evidence type="ECO:0000256" key="2">
    <source>
        <dbReference type="ARBA" id="ARBA00022692"/>
    </source>
</evidence>
<keyword evidence="8" id="KW-0675">Receptor</keyword>
<evidence type="ECO:0000259" key="7">
    <source>
        <dbReference type="PROSITE" id="PS50850"/>
    </source>
</evidence>
<dbReference type="PROSITE" id="PS51421">
    <property type="entry name" value="RAS"/>
    <property type="match status" value="1"/>
</dbReference>
<dbReference type="InterPro" id="IPR036259">
    <property type="entry name" value="MFS_trans_sf"/>
</dbReference>
<dbReference type="InterPro" id="IPR020846">
    <property type="entry name" value="MFS_dom"/>
</dbReference>
<dbReference type="AlphaFoldDB" id="A0A2P6NSM0"/>
<evidence type="ECO:0000313" key="8">
    <source>
        <dbReference type="EMBL" id="PRP86963.1"/>
    </source>
</evidence>
<dbReference type="CDD" id="cd00157">
    <property type="entry name" value="Rho"/>
    <property type="match status" value="1"/>
</dbReference>
<dbReference type="SUPFAM" id="SSF103473">
    <property type="entry name" value="MFS general substrate transporter"/>
    <property type="match status" value="1"/>
</dbReference>
<feature type="transmembrane region" description="Helical" evidence="6">
    <location>
        <begin position="324"/>
        <end position="344"/>
    </location>
</feature>
<dbReference type="EMBL" id="MDYQ01000024">
    <property type="protein sequence ID" value="PRP86963.1"/>
    <property type="molecule type" value="Genomic_DNA"/>
</dbReference>
<feature type="domain" description="Major facilitator superfamily (MFS) profile" evidence="7">
    <location>
        <begin position="46"/>
        <end position="441"/>
    </location>
</feature>
<keyword evidence="2 6" id="KW-0812">Transmembrane</keyword>
<evidence type="ECO:0000256" key="6">
    <source>
        <dbReference type="SAM" id="Phobius"/>
    </source>
</evidence>
<dbReference type="PROSITE" id="PS51419">
    <property type="entry name" value="RAB"/>
    <property type="match status" value="1"/>
</dbReference>
<dbReference type="SMART" id="SM00174">
    <property type="entry name" value="RHO"/>
    <property type="match status" value="1"/>
</dbReference>
<evidence type="ECO:0000256" key="3">
    <source>
        <dbReference type="ARBA" id="ARBA00022989"/>
    </source>
</evidence>
<comment type="caution">
    <text evidence="8">The sequence shown here is derived from an EMBL/GenBank/DDBJ whole genome shotgun (WGS) entry which is preliminary data.</text>
</comment>
<dbReference type="PROSITE" id="PS51420">
    <property type="entry name" value="RHO"/>
    <property type="match status" value="1"/>
</dbReference>
<feature type="transmembrane region" description="Helical" evidence="6">
    <location>
        <begin position="383"/>
        <end position="405"/>
    </location>
</feature>
<feature type="transmembrane region" description="Helical" evidence="6">
    <location>
        <begin position="257"/>
        <end position="280"/>
    </location>
</feature>
<evidence type="ECO:0000256" key="4">
    <source>
        <dbReference type="ARBA" id="ARBA00023136"/>
    </source>
</evidence>
<keyword evidence="4 6" id="KW-0472">Membrane</keyword>
<evidence type="ECO:0000256" key="1">
    <source>
        <dbReference type="ARBA" id="ARBA00004141"/>
    </source>
</evidence>
<gene>
    <name evidence="8" type="ORF">PROFUN_04945</name>
</gene>
<dbReference type="PANTHER" id="PTHR10924">
    <property type="entry name" value="MAJOR FACILITATOR SUPERFAMILY PROTEIN-RELATED"/>
    <property type="match status" value="1"/>
</dbReference>
<dbReference type="Gene3D" id="1.20.1250.20">
    <property type="entry name" value="MFS general substrate transporter like domains"/>
    <property type="match status" value="2"/>
</dbReference>
<feature type="transmembrane region" description="Helical" evidence="6">
    <location>
        <begin position="350"/>
        <end position="371"/>
    </location>
</feature>
<dbReference type="InterPro" id="IPR027417">
    <property type="entry name" value="P-loop_NTPase"/>
</dbReference>
<protein>
    <submittedName>
        <fullName evidence="8">Feline leukemia virus subgroup C receptor-related protein 2-like isoform 2</fullName>
    </submittedName>
</protein>
<keyword evidence="3 6" id="KW-1133">Transmembrane helix</keyword>
<dbReference type="PANTHER" id="PTHR10924:SF6">
    <property type="entry name" value="SOLUTE CARRIER FAMILY 49 MEMBER A3"/>
    <property type="match status" value="1"/>
</dbReference>
<dbReference type="SMART" id="SM00175">
    <property type="entry name" value="RAB"/>
    <property type="match status" value="1"/>
</dbReference>
<dbReference type="InterPro" id="IPR049680">
    <property type="entry name" value="FLVCR1-2_SLC49-like"/>
</dbReference>
<dbReference type="SMART" id="SM00173">
    <property type="entry name" value="RAS"/>
    <property type="match status" value="1"/>
</dbReference>
<feature type="region of interest" description="Disordered" evidence="5">
    <location>
        <begin position="1"/>
        <end position="39"/>
    </location>
</feature>
<feature type="compositionally biased region" description="Polar residues" evidence="5">
    <location>
        <begin position="8"/>
        <end position="25"/>
    </location>
</feature>
<dbReference type="GO" id="GO:0022857">
    <property type="term" value="F:transmembrane transporter activity"/>
    <property type="evidence" value="ECO:0007669"/>
    <property type="project" value="InterPro"/>
</dbReference>
<dbReference type="OrthoDB" id="422206at2759"/>
<dbReference type="InterPro" id="IPR011701">
    <property type="entry name" value="MFS"/>
</dbReference>
<feature type="transmembrane region" description="Helical" evidence="6">
    <location>
        <begin position="84"/>
        <end position="104"/>
    </location>
</feature>
<dbReference type="InParanoid" id="A0A2P6NSM0"/>
<dbReference type="GO" id="GO:0003924">
    <property type="term" value="F:GTPase activity"/>
    <property type="evidence" value="ECO:0007669"/>
    <property type="project" value="InterPro"/>
</dbReference>
<comment type="subcellular location">
    <subcellularLocation>
        <location evidence="1">Membrane</location>
        <topology evidence="1">Multi-pass membrane protein</topology>
    </subcellularLocation>
</comment>
<dbReference type="GO" id="GO:0005525">
    <property type="term" value="F:GTP binding"/>
    <property type="evidence" value="ECO:0007669"/>
    <property type="project" value="InterPro"/>
</dbReference>
<dbReference type="PROSITE" id="PS50850">
    <property type="entry name" value="MFS"/>
    <property type="match status" value="1"/>
</dbReference>
<keyword evidence="9" id="KW-1185">Reference proteome</keyword>
<evidence type="ECO:0000256" key="5">
    <source>
        <dbReference type="SAM" id="MobiDB-lite"/>
    </source>
</evidence>
<feature type="transmembrane region" description="Helical" evidence="6">
    <location>
        <begin position="300"/>
        <end position="317"/>
    </location>
</feature>
<dbReference type="Gene3D" id="3.40.50.300">
    <property type="entry name" value="P-loop containing nucleotide triphosphate hydrolases"/>
    <property type="match status" value="1"/>
</dbReference>
<dbReference type="SUPFAM" id="SSF52540">
    <property type="entry name" value="P-loop containing nucleoside triphosphate hydrolases"/>
    <property type="match status" value="1"/>
</dbReference>
<sequence>MTGKSDPVNENSPLFVPVSQNQSPIPSADPESPKIESDVEPHPIPRRWLVLLVFFSLSVSNNFMEFSFSPVSKLAQAFYHVDEFQLTLLALVFMVSGCTTRFAAMYIIDSIGLGIGTFIAAGLHLLGVWVRYYPGEFSYGWLLGGQILTAVAQGFIDITGPKVAANWFPPRERTTATAAGGGSIFVAALLSYTIVPRLVNSPEDFSGYLLVQAVISSVAVAGIFLFFRGSPPIPPSLSASVKKVGFLHAMKSLITNIAFLNMALIFSITIGTGVSILILLDPILEPYGYTTTEAGNLASIWIAASVLGGAVGGPLVDRTHAFKIVILISLLIITGSLLVFTAVLETIHSVIILGVIFVVAGFGTAGMPALLEATVEIIYPVPEATAMGLLFFGLNVMSFFLSIIIIKLKMETSLFRLPLLLCTGICAIGCVLVLFLKPQYNRLIFERQERERLDRRQESVNGCLEPNTVEAPYGSATPHTHQDERSDEEIYRSYWTCQFSDWATHWMKTPRSISKKSNRLTVGVEDGSLTNPEQRSTVKCIVVGDRGIGKSTFCLTYVEGVYPGSIEWQPPTHHYTCSAMVDEIVVQLNLIEVHPDGGWDILRPLTYSGADCIIICFSMDSKASLESVTDKWYPEIKSNAPTTPTMLVGLRSDLNEQGQEQAVTKEEAIAVAQKIEALHSFECSSVRAKRAEGKAAIKEVFNQAIRSAVTTSPSLVNKRKSHEKQCRHQVLMSGIFLQFNRSNTAAILHSYRPISSAAILTTSNSSASPLTLWNADSSVTFDSVNVTMRSPANFLASSITFLTNSTLAMNSSSFDLASIIANIISTKPITVFQNTLVPDAYKPPLITDLNVRRNAGVI</sequence>
<feature type="transmembrane region" description="Helical" evidence="6">
    <location>
        <begin position="417"/>
        <end position="436"/>
    </location>
</feature>
<feature type="transmembrane region" description="Helical" evidence="6">
    <location>
        <begin position="207"/>
        <end position="227"/>
    </location>
</feature>
<accession>A0A2P6NSM0</accession>
<feature type="transmembrane region" description="Helical" evidence="6">
    <location>
        <begin position="176"/>
        <end position="195"/>
    </location>
</feature>
<reference evidence="8 9" key="1">
    <citation type="journal article" date="2018" name="Genome Biol. Evol.">
        <title>Multiple Roots of Fruiting Body Formation in Amoebozoa.</title>
        <authorList>
            <person name="Hillmann F."/>
            <person name="Forbes G."/>
            <person name="Novohradska S."/>
            <person name="Ferling I."/>
            <person name="Riege K."/>
            <person name="Groth M."/>
            <person name="Westermann M."/>
            <person name="Marz M."/>
            <person name="Spaller T."/>
            <person name="Winckler T."/>
            <person name="Schaap P."/>
            <person name="Glockner G."/>
        </authorList>
    </citation>
    <scope>NUCLEOTIDE SEQUENCE [LARGE SCALE GENOMIC DNA]</scope>
    <source>
        <strain evidence="8 9">Jena</strain>
    </source>
</reference>
<dbReference type="GO" id="GO:0016020">
    <property type="term" value="C:membrane"/>
    <property type="evidence" value="ECO:0007669"/>
    <property type="project" value="UniProtKB-SubCell"/>
</dbReference>
<evidence type="ECO:0000313" key="9">
    <source>
        <dbReference type="Proteomes" id="UP000241769"/>
    </source>
</evidence>
<dbReference type="Pfam" id="PF07690">
    <property type="entry name" value="MFS_1"/>
    <property type="match status" value="1"/>
</dbReference>
<organism evidence="8 9">
    <name type="scientific">Planoprotostelium fungivorum</name>
    <dbReference type="NCBI Taxonomy" id="1890364"/>
    <lineage>
        <taxon>Eukaryota</taxon>
        <taxon>Amoebozoa</taxon>
        <taxon>Evosea</taxon>
        <taxon>Variosea</taxon>
        <taxon>Cavosteliida</taxon>
        <taxon>Cavosteliaceae</taxon>
        <taxon>Planoprotostelium</taxon>
    </lineage>
</organism>
<proteinExistence type="predicted"/>
<dbReference type="PRINTS" id="PR00449">
    <property type="entry name" value="RASTRNSFRMNG"/>
</dbReference>
<name>A0A2P6NSM0_9EUKA</name>
<feature type="transmembrane region" description="Helical" evidence="6">
    <location>
        <begin position="138"/>
        <end position="156"/>
    </location>
</feature>
<dbReference type="Pfam" id="PF00071">
    <property type="entry name" value="Ras"/>
    <property type="match status" value="1"/>
</dbReference>
<dbReference type="Proteomes" id="UP000241769">
    <property type="component" value="Unassembled WGS sequence"/>
</dbReference>
<feature type="transmembrane region" description="Helical" evidence="6">
    <location>
        <begin position="111"/>
        <end position="132"/>
    </location>
</feature>
<dbReference type="InterPro" id="IPR001806">
    <property type="entry name" value="Small_GTPase"/>
</dbReference>